<dbReference type="OrthoDB" id="9777497at2"/>
<accession>A0A4Q9DVY1</accession>
<dbReference type="EMBL" id="SIRE01000005">
    <property type="protein sequence ID" value="TBL80149.1"/>
    <property type="molecule type" value="Genomic_DNA"/>
</dbReference>
<comment type="caution">
    <text evidence="2">The sequence shown here is derived from an EMBL/GenBank/DDBJ whole genome shotgun (WGS) entry which is preliminary data.</text>
</comment>
<proteinExistence type="predicted"/>
<evidence type="ECO:0000259" key="1">
    <source>
        <dbReference type="Pfam" id="PF08241"/>
    </source>
</evidence>
<evidence type="ECO:0000313" key="2">
    <source>
        <dbReference type="EMBL" id="TBL80149.1"/>
    </source>
</evidence>
<keyword evidence="3" id="KW-1185">Reference proteome</keyword>
<dbReference type="GO" id="GO:0008757">
    <property type="term" value="F:S-adenosylmethionine-dependent methyltransferase activity"/>
    <property type="evidence" value="ECO:0007669"/>
    <property type="project" value="InterPro"/>
</dbReference>
<dbReference type="PANTHER" id="PTHR43591">
    <property type="entry name" value="METHYLTRANSFERASE"/>
    <property type="match status" value="1"/>
</dbReference>
<dbReference type="Proteomes" id="UP000293142">
    <property type="component" value="Unassembled WGS sequence"/>
</dbReference>
<dbReference type="GO" id="GO:0032259">
    <property type="term" value="P:methylation"/>
    <property type="evidence" value="ECO:0007669"/>
    <property type="project" value="UniProtKB-KW"/>
</dbReference>
<dbReference type="InterPro" id="IPR029063">
    <property type="entry name" value="SAM-dependent_MTases_sf"/>
</dbReference>
<organism evidence="2 3">
    <name type="scientific">Paenibacillus thalictri</name>
    <dbReference type="NCBI Taxonomy" id="2527873"/>
    <lineage>
        <taxon>Bacteria</taxon>
        <taxon>Bacillati</taxon>
        <taxon>Bacillota</taxon>
        <taxon>Bacilli</taxon>
        <taxon>Bacillales</taxon>
        <taxon>Paenibacillaceae</taxon>
        <taxon>Paenibacillus</taxon>
    </lineage>
</organism>
<keyword evidence="2" id="KW-0808">Transferase</keyword>
<name>A0A4Q9DVY1_9BACL</name>
<dbReference type="Gene3D" id="3.40.50.150">
    <property type="entry name" value="Vaccinia Virus protein VP39"/>
    <property type="match status" value="1"/>
</dbReference>
<protein>
    <submittedName>
        <fullName evidence="2">Class I SAM-dependent methyltransferase</fullName>
    </submittedName>
</protein>
<sequence length="288" mass="32820">MPRRWNNGGLNRRQGVWSMENKGKLQQAQYADPGKFNARIYLHRKFSTNPYPWPCWVFDQFMKKEQASVLELGGGNGLLWTVNAQRIPALWDITVTDLSAGMLEDAKSNLQSASDRFRFEAMDAGNIPYPDGAFDIVIANHMLYHVGDRGRALAEIRRVLKPGGVFYASTVGSRNMMEMKEWVQDFNPESNYTDALGSIENRFSLDNGQEQLSPFFEQVQLRLYEDSLLVTEPEAIVNYVLSLNGLVSERLVMDPRLADRFKEYIEEKMTLSGGKLHIQKSSGMFVSM</sequence>
<dbReference type="AlphaFoldDB" id="A0A4Q9DVY1"/>
<dbReference type="CDD" id="cd02440">
    <property type="entry name" value="AdoMet_MTases"/>
    <property type="match status" value="1"/>
</dbReference>
<gene>
    <name evidence="2" type="ORF">EYB31_06915</name>
</gene>
<dbReference type="InterPro" id="IPR013216">
    <property type="entry name" value="Methyltransf_11"/>
</dbReference>
<dbReference type="SUPFAM" id="SSF53335">
    <property type="entry name" value="S-adenosyl-L-methionine-dependent methyltransferases"/>
    <property type="match status" value="1"/>
</dbReference>
<feature type="domain" description="Methyltransferase type 11" evidence="1">
    <location>
        <begin position="70"/>
        <end position="167"/>
    </location>
</feature>
<keyword evidence="2" id="KW-0489">Methyltransferase</keyword>
<reference evidence="2 3" key="1">
    <citation type="submission" date="2019-02" db="EMBL/GenBank/DDBJ databases">
        <title>Paenibacillus sp. nov., isolated from surface-sterilized tissue of Thalictrum simplex L.</title>
        <authorList>
            <person name="Tuo L."/>
        </authorList>
    </citation>
    <scope>NUCLEOTIDE SEQUENCE [LARGE SCALE GENOMIC DNA]</scope>
    <source>
        <strain evidence="2 3">N2SHLJ1</strain>
    </source>
</reference>
<evidence type="ECO:0000313" key="3">
    <source>
        <dbReference type="Proteomes" id="UP000293142"/>
    </source>
</evidence>
<dbReference type="Pfam" id="PF08241">
    <property type="entry name" value="Methyltransf_11"/>
    <property type="match status" value="1"/>
</dbReference>